<sequence>MKTIILIFLVILLLAIIFIVLYGGNYLYNLGINPNFPKDLVFSNKDTNSNSVNQDETSGVSTIDSETWLFEKSNYENLFITSKDNLKIHNYLIKNKIKSNKWIIAVHGYTSEAKYMAPYAQKFYSMGYNIILPDLRGHGKSEGNYIGMGWHERLDIIDLINYITKNYSDSEIILLGVSMGAATVMNVSGENLPSNVKAIIEDCGYTSTWDQFAYHLKKLFKLPAFPMMHTASIICKIRAGYFISEASSIKQLKKSTTPMLFIHGDKDNFVPFYMLNEVYEACPAPKEKLIISGAAHARAAKVNPKLYWDTIQSFLNKYI</sequence>
<keyword evidence="3" id="KW-1185">Reference proteome</keyword>
<comment type="caution">
    <text evidence="2">The sequence shown here is derived from an EMBL/GenBank/DDBJ whole genome shotgun (WGS) entry which is preliminary data.</text>
</comment>
<dbReference type="InterPro" id="IPR029058">
    <property type="entry name" value="AB_hydrolase_fold"/>
</dbReference>
<reference evidence="2 3" key="1">
    <citation type="submission" date="2012-05" db="EMBL/GenBank/DDBJ databases">
        <authorList>
            <person name="Weinstock G."/>
            <person name="Sodergren E."/>
            <person name="Lobos E.A."/>
            <person name="Fulton L."/>
            <person name="Fulton R."/>
            <person name="Courtney L."/>
            <person name="Fronick C."/>
            <person name="O'Laughlin M."/>
            <person name="Godfrey J."/>
            <person name="Wilson R.M."/>
            <person name="Miner T."/>
            <person name="Farmer C."/>
            <person name="Delehaunty K."/>
            <person name="Cordes M."/>
            <person name="Minx P."/>
            <person name="Tomlinson C."/>
            <person name="Chen J."/>
            <person name="Wollam A."/>
            <person name="Pepin K.H."/>
            <person name="Bhonagiri V."/>
            <person name="Zhang X."/>
            <person name="Suruliraj S."/>
            <person name="Warren W."/>
            <person name="Mitreva M."/>
            <person name="Mardis E.R."/>
            <person name="Wilson R.K."/>
        </authorList>
    </citation>
    <scope>NUCLEOTIDE SEQUENCE [LARGE SCALE GENOMIC DNA]</scope>
    <source>
        <strain evidence="2 3">DSM 1785</strain>
    </source>
</reference>
<dbReference type="InterPro" id="IPR052920">
    <property type="entry name" value="DNA-binding_regulatory"/>
</dbReference>
<evidence type="ECO:0000313" key="3">
    <source>
        <dbReference type="Proteomes" id="UP000010420"/>
    </source>
</evidence>
<dbReference type="Pfam" id="PF12146">
    <property type="entry name" value="Hydrolase_4"/>
    <property type="match status" value="1"/>
</dbReference>
<protein>
    <recommendedName>
        <fullName evidence="1">Serine aminopeptidase S33 domain-containing protein</fullName>
    </recommendedName>
</protein>
<dbReference type="STRING" id="545697.HMPREF0216_00140"/>
<dbReference type="Gene3D" id="3.40.50.1820">
    <property type="entry name" value="alpha/beta hydrolase"/>
    <property type="match status" value="1"/>
</dbReference>
<dbReference type="PATRIC" id="fig|545697.3.peg.140"/>
<name>L1QPR7_9CLOT</name>
<dbReference type="AlphaFoldDB" id="L1QPR7"/>
<dbReference type="Proteomes" id="UP000010420">
    <property type="component" value="Unassembled WGS sequence"/>
</dbReference>
<dbReference type="SUPFAM" id="SSF53474">
    <property type="entry name" value="alpha/beta-Hydrolases"/>
    <property type="match status" value="1"/>
</dbReference>
<organism evidence="2 3">
    <name type="scientific">Clostridium celatum DSM 1785</name>
    <dbReference type="NCBI Taxonomy" id="545697"/>
    <lineage>
        <taxon>Bacteria</taxon>
        <taxon>Bacillati</taxon>
        <taxon>Bacillota</taxon>
        <taxon>Clostridia</taxon>
        <taxon>Eubacteriales</taxon>
        <taxon>Clostridiaceae</taxon>
        <taxon>Clostridium</taxon>
    </lineage>
</organism>
<dbReference type="HOGENOM" id="CLU_029375_6_3_9"/>
<dbReference type="PANTHER" id="PTHR43358:SF4">
    <property type="entry name" value="ALPHA_BETA HYDROLASE FOLD-1 DOMAIN-CONTAINING PROTEIN"/>
    <property type="match status" value="1"/>
</dbReference>
<accession>L1QPR7</accession>
<dbReference type="EMBL" id="AMEZ01000005">
    <property type="protein sequence ID" value="EKY29557.1"/>
    <property type="molecule type" value="Genomic_DNA"/>
</dbReference>
<proteinExistence type="predicted"/>
<dbReference type="OrthoDB" id="9776685at2"/>
<feature type="domain" description="Serine aminopeptidase S33" evidence="1">
    <location>
        <begin position="100"/>
        <end position="200"/>
    </location>
</feature>
<dbReference type="InterPro" id="IPR022742">
    <property type="entry name" value="Hydrolase_4"/>
</dbReference>
<dbReference type="RefSeq" id="WP_005209892.1">
    <property type="nucleotide sequence ID" value="NZ_KB291600.1"/>
</dbReference>
<evidence type="ECO:0000259" key="1">
    <source>
        <dbReference type="Pfam" id="PF12146"/>
    </source>
</evidence>
<dbReference type="eggNOG" id="COG1073">
    <property type="taxonomic scope" value="Bacteria"/>
</dbReference>
<gene>
    <name evidence="2" type="ORF">HMPREF0216_00140</name>
</gene>
<dbReference type="PANTHER" id="PTHR43358">
    <property type="entry name" value="ALPHA/BETA-HYDROLASE"/>
    <property type="match status" value="1"/>
</dbReference>
<evidence type="ECO:0000313" key="2">
    <source>
        <dbReference type="EMBL" id="EKY29557.1"/>
    </source>
</evidence>